<comment type="subcellular location">
    <subcellularLocation>
        <location evidence="1">Endoplasmic reticulum membrane</location>
        <topology evidence="1">Multi-pass membrane protein</topology>
    </subcellularLocation>
</comment>
<evidence type="ECO:0000256" key="6">
    <source>
        <dbReference type="ARBA" id="ARBA00022989"/>
    </source>
</evidence>
<evidence type="ECO:0000256" key="7">
    <source>
        <dbReference type="ARBA" id="ARBA00023136"/>
    </source>
</evidence>
<dbReference type="AlphaFoldDB" id="A0A1G4M6H3"/>
<dbReference type="OMA" id="TKYDPIY"/>
<accession>A0A1G4M6H3</accession>
<evidence type="ECO:0000256" key="3">
    <source>
        <dbReference type="ARBA" id="ARBA00017057"/>
    </source>
</evidence>
<proteinExistence type="inferred from homology"/>
<feature type="transmembrane region" description="Helical" evidence="9">
    <location>
        <begin position="41"/>
        <end position="57"/>
    </location>
</feature>
<gene>
    <name evidence="10" type="ORF">LAFE_0A02564G</name>
</gene>
<keyword evidence="11" id="KW-1185">Reference proteome</keyword>
<evidence type="ECO:0000256" key="2">
    <source>
        <dbReference type="ARBA" id="ARBA00007324"/>
    </source>
</evidence>
<organism evidence="10 11">
    <name type="scientific">Lachancea fermentati</name>
    <name type="common">Zygosaccharomyces fermentati</name>
    <dbReference type="NCBI Taxonomy" id="4955"/>
    <lineage>
        <taxon>Eukaryota</taxon>
        <taxon>Fungi</taxon>
        <taxon>Dikarya</taxon>
        <taxon>Ascomycota</taxon>
        <taxon>Saccharomycotina</taxon>
        <taxon>Saccharomycetes</taxon>
        <taxon>Saccharomycetales</taxon>
        <taxon>Saccharomycetaceae</taxon>
        <taxon>Lachancea</taxon>
    </lineage>
</organism>
<evidence type="ECO:0000256" key="5">
    <source>
        <dbReference type="ARBA" id="ARBA00022824"/>
    </source>
</evidence>
<dbReference type="GO" id="GO:0005787">
    <property type="term" value="C:signal peptidase complex"/>
    <property type="evidence" value="ECO:0007669"/>
    <property type="project" value="InterPro"/>
</dbReference>
<comment type="function">
    <text evidence="8">Component of the signal peptidase complex (SPC) which catalyzes the cleavage of N-terminal signal sequences from nascent proteins as they are translocated into the lumen of the endoplasmic reticulum. Enhances the enzymatic activity of SPC and facilitates the interactions between different components of the translocation site.</text>
</comment>
<keyword evidence="6 9" id="KW-1133">Transmembrane helix</keyword>
<reference evidence="10 11" key="1">
    <citation type="submission" date="2016-03" db="EMBL/GenBank/DDBJ databases">
        <authorList>
            <person name="Devillers H."/>
        </authorList>
    </citation>
    <scope>NUCLEOTIDE SEQUENCE [LARGE SCALE GENOMIC DNA]</scope>
    <source>
        <strain evidence="10">CBS 6772</strain>
    </source>
</reference>
<evidence type="ECO:0000313" key="10">
    <source>
        <dbReference type="EMBL" id="SCV99410.1"/>
    </source>
</evidence>
<dbReference type="OrthoDB" id="29558at2759"/>
<dbReference type="PANTHER" id="PTHR13085:SF0">
    <property type="entry name" value="SIGNAL PEPTIDASE COMPLEX SUBUNIT 2"/>
    <property type="match status" value="1"/>
</dbReference>
<comment type="similarity">
    <text evidence="2">Belongs to the SPCS2 family.</text>
</comment>
<evidence type="ECO:0000256" key="9">
    <source>
        <dbReference type="SAM" id="Phobius"/>
    </source>
</evidence>
<dbReference type="GO" id="GO:0006465">
    <property type="term" value="P:signal peptide processing"/>
    <property type="evidence" value="ECO:0007669"/>
    <property type="project" value="InterPro"/>
</dbReference>
<dbReference type="GO" id="GO:0045047">
    <property type="term" value="P:protein targeting to ER"/>
    <property type="evidence" value="ECO:0007669"/>
    <property type="project" value="TreeGrafter"/>
</dbReference>
<dbReference type="Pfam" id="PF06703">
    <property type="entry name" value="SPC25"/>
    <property type="match status" value="1"/>
</dbReference>
<keyword evidence="7 9" id="KW-0472">Membrane</keyword>
<dbReference type="Proteomes" id="UP000190831">
    <property type="component" value="Chromosome A"/>
</dbReference>
<dbReference type="STRING" id="4955.A0A1G4M6H3"/>
<dbReference type="PANTHER" id="PTHR13085">
    <property type="entry name" value="MICROSOMAL SIGNAL PEPTIDASE 25 KDA SUBUNIT"/>
    <property type="match status" value="1"/>
</dbReference>
<dbReference type="InterPro" id="IPR009582">
    <property type="entry name" value="Spc2/SPCS2"/>
</dbReference>
<name>A0A1G4M6H3_LACFM</name>
<evidence type="ECO:0000313" key="11">
    <source>
        <dbReference type="Proteomes" id="UP000190831"/>
    </source>
</evidence>
<feature type="transmembrane region" description="Helical" evidence="9">
    <location>
        <begin position="69"/>
        <end position="87"/>
    </location>
</feature>
<sequence length="168" mass="19325">MSKPINVYCSADLRQTLDEALPGVFSRLGYVQSFKLIDTKLIIGYSIAVVAGVSFYLDKILEYSESLTYQKILVGLYAALSGLFWYFNKYIEKNVKYTGINKSKSIQVAATLEQYTLDYKLKIRDNEGHVVETTLPANKVFTEQGYLQTDLLYKWFENQLNDLTKKRN</sequence>
<dbReference type="EMBL" id="LT598487">
    <property type="protein sequence ID" value="SCV99410.1"/>
    <property type="molecule type" value="Genomic_DNA"/>
</dbReference>
<protein>
    <recommendedName>
        <fullName evidence="3">Signal peptidase complex subunit 2</fullName>
    </recommendedName>
</protein>
<evidence type="ECO:0000256" key="4">
    <source>
        <dbReference type="ARBA" id="ARBA00022692"/>
    </source>
</evidence>
<keyword evidence="5" id="KW-0256">Endoplasmic reticulum</keyword>
<keyword evidence="4 9" id="KW-0812">Transmembrane</keyword>
<evidence type="ECO:0000256" key="1">
    <source>
        <dbReference type="ARBA" id="ARBA00004477"/>
    </source>
</evidence>
<evidence type="ECO:0000256" key="8">
    <source>
        <dbReference type="ARBA" id="ARBA00045608"/>
    </source>
</evidence>